<organism evidence="2 3">
    <name type="scientific">candidate division WOR_3 bacterium SM23_42</name>
    <dbReference type="NCBI Taxonomy" id="1703779"/>
    <lineage>
        <taxon>Bacteria</taxon>
        <taxon>Bacteria division WOR-3</taxon>
    </lineage>
</organism>
<gene>
    <name evidence="2" type="ORF">AMJ83_05070</name>
</gene>
<reference evidence="2 3" key="1">
    <citation type="journal article" date="2015" name="Microbiome">
        <title>Genomic resolution of linkages in carbon, nitrogen, and sulfur cycling among widespread estuary sediment bacteria.</title>
        <authorList>
            <person name="Baker B.J."/>
            <person name="Lazar C.S."/>
            <person name="Teske A.P."/>
            <person name="Dick G.J."/>
        </authorList>
    </citation>
    <scope>NUCLEOTIDE SEQUENCE [LARGE SCALE GENOMIC DNA]</scope>
    <source>
        <strain evidence="2">SM23_42</strain>
    </source>
</reference>
<feature type="domain" description="CinA C-terminal" evidence="1">
    <location>
        <begin position="5"/>
        <end position="157"/>
    </location>
</feature>
<accession>A0A0S8FUQ7</accession>
<dbReference type="Pfam" id="PF02464">
    <property type="entry name" value="CinA"/>
    <property type="match status" value="1"/>
</dbReference>
<dbReference type="SUPFAM" id="SSF142433">
    <property type="entry name" value="CinA-like"/>
    <property type="match status" value="1"/>
</dbReference>
<dbReference type="Gene3D" id="3.90.950.20">
    <property type="entry name" value="CinA-like"/>
    <property type="match status" value="1"/>
</dbReference>
<dbReference type="InterPro" id="IPR036653">
    <property type="entry name" value="CinA-like_C"/>
</dbReference>
<evidence type="ECO:0000313" key="3">
    <source>
        <dbReference type="Proteomes" id="UP000051373"/>
    </source>
</evidence>
<evidence type="ECO:0000313" key="2">
    <source>
        <dbReference type="EMBL" id="KPK63826.1"/>
    </source>
</evidence>
<dbReference type="NCBIfam" id="TIGR00199">
    <property type="entry name" value="PncC_domain"/>
    <property type="match status" value="1"/>
</dbReference>
<dbReference type="STRING" id="1703779.AMJ83_05070"/>
<dbReference type="Proteomes" id="UP000051373">
    <property type="component" value="Unassembled WGS sequence"/>
</dbReference>
<proteinExistence type="predicted"/>
<comment type="caution">
    <text evidence="2">The sequence shown here is derived from an EMBL/GenBank/DDBJ whole genome shotgun (WGS) entry which is preliminary data.</text>
</comment>
<name>A0A0S8FUQ7_UNCW3</name>
<protein>
    <recommendedName>
        <fullName evidence="1">CinA C-terminal domain-containing protein</fullName>
    </recommendedName>
</protein>
<evidence type="ECO:0000259" key="1">
    <source>
        <dbReference type="Pfam" id="PF02464"/>
    </source>
</evidence>
<dbReference type="InterPro" id="IPR008136">
    <property type="entry name" value="CinA_C"/>
</dbReference>
<dbReference type="EMBL" id="LJUJ01000008">
    <property type="protein sequence ID" value="KPK63826.1"/>
    <property type="molecule type" value="Genomic_DNA"/>
</dbReference>
<dbReference type="PATRIC" id="fig|1703779.3.peg.1231"/>
<sequence length="160" mass="17189">MTGDSVARKIGRSLIRNQLTLSVCESCTGGMLGTLITSIPGSSEYFVGGILAYSDAIKKRVVGVKARTIRQFGAVSTQVAREMALAVKRRMMSHIGIGITGIAGPSGGSKEKPVGLVYIGLAMKRRIVVRKFVFKGGREAIRRSACKQALMLLHEVLHET</sequence>
<dbReference type="AlphaFoldDB" id="A0A0S8FUQ7"/>